<evidence type="ECO:0000256" key="7">
    <source>
        <dbReference type="SAM" id="Phobius"/>
    </source>
</evidence>
<dbReference type="RefSeq" id="WP_377005669.1">
    <property type="nucleotide sequence ID" value="NZ_JBHSGG010000048.1"/>
</dbReference>
<keyword evidence="5 7" id="KW-0472">Membrane</keyword>
<organism evidence="10 11">
    <name type="scientific">Coralloluteibacterium thermophilum</name>
    <dbReference type="NCBI Taxonomy" id="2707049"/>
    <lineage>
        <taxon>Bacteria</taxon>
        <taxon>Pseudomonadati</taxon>
        <taxon>Pseudomonadota</taxon>
        <taxon>Gammaproteobacteria</taxon>
        <taxon>Lysobacterales</taxon>
        <taxon>Lysobacteraceae</taxon>
        <taxon>Coralloluteibacterium</taxon>
    </lineage>
</organism>
<evidence type="ECO:0000256" key="2">
    <source>
        <dbReference type="ARBA" id="ARBA00022475"/>
    </source>
</evidence>
<evidence type="ECO:0000256" key="3">
    <source>
        <dbReference type="ARBA" id="ARBA00022692"/>
    </source>
</evidence>
<accession>A0ABV9NQS0</accession>
<dbReference type="Pfam" id="PF02687">
    <property type="entry name" value="FtsX"/>
    <property type="match status" value="1"/>
</dbReference>
<evidence type="ECO:0000313" key="11">
    <source>
        <dbReference type="Proteomes" id="UP001595892"/>
    </source>
</evidence>
<keyword evidence="11" id="KW-1185">Reference proteome</keyword>
<evidence type="ECO:0000256" key="5">
    <source>
        <dbReference type="ARBA" id="ARBA00023136"/>
    </source>
</evidence>
<evidence type="ECO:0000256" key="4">
    <source>
        <dbReference type="ARBA" id="ARBA00022989"/>
    </source>
</evidence>
<dbReference type="Proteomes" id="UP001595892">
    <property type="component" value="Unassembled WGS sequence"/>
</dbReference>
<dbReference type="InterPro" id="IPR025857">
    <property type="entry name" value="MacB_PCD"/>
</dbReference>
<dbReference type="PANTHER" id="PTHR30572">
    <property type="entry name" value="MEMBRANE COMPONENT OF TRANSPORTER-RELATED"/>
    <property type="match status" value="1"/>
</dbReference>
<comment type="subcellular location">
    <subcellularLocation>
        <location evidence="1">Cell membrane</location>
        <topology evidence="1">Multi-pass membrane protein</topology>
    </subcellularLocation>
</comment>
<evidence type="ECO:0000256" key="1">
    <source>
        <dbReference type="ARBA" id="ARBA00004651"/>
    </source>
</evidence>
<feature type="domain" description="MacB-like periplasmic core" evidence="9">
    <location>
        <begin position="21"/>
        <end position="270"/>
    </location>
</feature>
<evidence type="ECO:0000259" key="8">
    <source>
        <dbReference type="Pfam" id="PF02687"/>
    </source>
</evidence>
<dbReference type="PANTHER" id="PTHR30572:SF4">
    <property type="entry name" value="ABC TRANSPORTER PERMEASE YTRF"/>
    <property type="match status" value="1"/>
</dbReference>
<feature type="transmembrane region" description="Helical" evidence="7">
    <location>
        <begin position="360"/>
        <end position="382"/>
    </location>
</feature>
<feature type="transmembrane region" description="Helical" evidence="7">
    <location>
        <begin position="304"/>
        <end position="332"/>
    </location>
</feature>
<comment type="caution">
    <text evidence="10">The sequence shown here is derived from an EMBL/GenBank/DDBJ whole genome shotgun (WGS) entry which is preliminary data.</text>
</comment>
<evidence type="ECO:0000256" key="6">
    <source>
        <dbReference type="ARBA" id="ARBA00038076"/>
    </source>
</evidence>
<sequence>MSFMDILRTALGSLRGNWMRSALTALGVIIGIAAVIVMVSVGQGTQAQLDDMISRLGSNRLEIFSSAGRSGGARMGAGSQSTLTVRDVEAIRNEIPSVQYVSPTLRGNSQVIYGERNWSVSWQGIHADYFPVNDASVVLGEEFGERDYAVAGQVVILGETVRRELFGDMDPVGETVRVGRVPMRVVGVLRPRGQTGFGGDADDVILVPLETGRRRLSAAAAAGTAASTGASGAAAATPALRPPVPDTVQSISVGVARAEDLQVAEAEITELLRQRHRIGIGQEDDFSVRNLAEIVSTRTQTTRLMSWLLGAVATISLIVGGIGIMNIMLVSVTERIREIGLRMAVGAGPREIQQQFLAEAMLISLGGGLIGIVIGVAGALGASRLGALPVQLNLQVVLMATAFSVATGLFFGFYPARKASRLDPIEALRHQG</sequence>
<keyword evidence="3 7" id="KW-0812">Transmembrane</keyword>
<dbReference type="EMBL" id="JBHSGG010000048">
    <property type="protein sequence ID" value="MFC4729630.1"/>
    <property type="molecule type" value="Genomic_DNA"/>
</dbReference>
<proteinExistence type="inferred from homology"/>
<name>A0ABV9NQS0_9GAMM</name>
<gene>
    <name evidence="10" type="ORF">ACFO3Q_15780</name>
</gene>
<keyword evidence="4 7" id="KW-1133">Transmembrane helix</keyword>
<keyword evidence="2" id="KW-1003">Cell membrane</keyword>
<protein>
    <submittedName>
        <fullName evidence="10">ABC transporter permease</fullName>
    </submittedName>
</protein>
<dbReference type="InterPro" id="IPR050250">
    <property type="entry name" value="Macrolide_Exporter_MacB"/>
</dbReference>
<reference evidence="11" key="1">
    <citation type="journal article" date="2019" name="Int. J. Syst. Evol. Microbiol.">
        <title>The Global Catalogue of Microorganisms (GCM) 10K type strain sequencing project: providing services to taxonomists for standard genome sequencing and annotation.</title>
        <authorList>
            <consortium name="The Broad Institute Genomics Platform"/>
            <consortium name="The Broad Institute Genome Sequencing Center for Infectious Disease"/>
            <person name="Wu L."/>
            <person name="Ma J."/>
        </authorList>
    </citation>
    <scope>NUCLEOTIDE SEQUENCE [LARGE SCALE GENOMIC DNA]</scope>
    <source>
        <strain evidence="11">CGMCC 1.13574</strain>
    </source>
</reference>
<feature type="domain" description="ABC3 transporter permease C-terminal" evidence="8">
    <location>
        <begin position="311"/>
        <end position="424"/>
    </location>
</feature>
<dbReference type="Pfam" id="PF12704">
    <property type="entry name" value="MacB_PCD"/>
    <property type="match status" value="1"/>
</dbReference>
<evidence type="ECO:0000313" key="10">
    <source>
        <dbReference type="EMBL" id="MFC4729630.1"/>
    </source>
</evidence>
<dbReference type="InterPro" id="IPR003838">
    <property type="entry name" value="ABC3_permease_C"/>
</dbReference>
<feature type="transmembrane region" description="Helical" evidence="7">
    <location>
        <begin position="394"/>
        <end position="414"/>
    </location>
</feature>
<feature type="transmembrane region" description="Helical" evidence="7">
    <location>
        <begin position="21"/>
        <end position="42"/>
    </location>
</feature>
<comment type="similarity">
    <text evidence="6">Belongs to the ABC-4 integral membrane protein family.</text>
</comment>
<evidence type="ECO:0000259" key="9">
    <source>
        <dbReference type="Pfam" id="PF12704"/>
    </source>
</evidence>